<proteinExistence type="predicted"/>
<feature type="transmembrane region" description="Helical" evidence="2">
    <location>
        <begin position="16"/>
        <end position="37"/>
    </location>
</feature>
<evidence type="ECO:0000256" key="2">
    <source>
        <dbReference type="SAM" id="Phobius"/>
    </source>
</evidence>
<gene>
    <name evidence="3" type="ORF">HAKA00212_LOCUS10303</name>
</gene>
<feature type="transmembrane region" description="Helical" evidence="2">
    <location>
        <begin position="150"/>
        <end position="172"/>
    </location>
</feature>
<feature type="transmembrane region" description="Helical" evidence="2">
    <location>
        <begin position="109"/>
        <end position="130"/>
    </location>
</feature>
<dbReference type="InterPro" id="IPR036259">
    <property type="entry name" value="MFS_trans_sf"/>
</dbReference>
<keyword evidence="2" id="KW-0472">Membrane</keyword>
<evidence type="ECO:0000313" key="3">
    <source>
        <dbReference type="EMBL" id="CAE0631598.1"/>
    </source>
</evidence>
<feature type="compositionally biased region" description="Acidic residues" evidence="1">
    <location>
        <begin position="178"/>
        <end position="190"/>
    </location>
</feature>
<reference evidence="3" key="1">
    <citation type="submission" date="2021-01" db="EMBL/GenBank/DDBJ databases">
        <authorList>
            <person name="Corre E."/>
            <person name="Pelletier E."/>
            <person name="Niang G."/>
            <person name="Scheremetjew M."/>
            <person name="Finn R."/>
            <person name="Kale V."/>
            <person name="Holt S."/>
            <person name="Cochrane G."/>
            <person name="Meng A."/>
            <person name="Brown T."/>
            <person name="Cohen L."/>
        </authorList>
    </citation>
    <scope>NUCLEOTIDE SEQUENCE</scope>
    <source>
        <strain evidence="3">CCMP3107</strain>
    </source>
</reference>
<dbReference type="EMBL" id="HBIU01022058">
    <property type="protein sequence ID" value="CAE0631598.1"/>
    <property type="molecule type" value="Transcribed_RNA"/>
</dbReference>
<dbReference type="SUPFAM" id="SSF103473">
    <property type="entry name" value="MFS general substrate transporter"/>
    <property type="match status" value="1"/>
</dbReference>
<feature type="region of interest" description="Disordered" evidence="1">
    <location>
        <begin position="178"/>
        <end position="203"/>
    </location>
</feature>
<accession>A0A7S4D6K1</accession>
<evidence type="ECO:0000256" key="1">
    <source>
        <dbReference type="SAM" id="MobiDB-lite"/>
    </source>
</evidence>
<sequence>METSMLSKLGYGSNEILVFPISLIIGGVIGLYLAGLCTTIYSYHPTRKVFSILSVAAVLFFCAWLQDSSSSTYPEIAFLIYGMVLIPLIPLHLETAIELTHGLADPGTACGIPLALGHWAALAGYAFVGAADGGGGGTAGEGAGLLAPRFKAGLLAAAAVGGACSLLAYGLYRRSEAELEDDEQSQDEESPFASRSNKKGSRV</sequence>
<keyword evidence="2" id="KW-0812">Transmembrane</keyword>
<name>A0A7S4D6K1_HETAK</name>
<feature type="transmembrane region" description="Helical" evidence="2">
    <location>
        <begin position="49"/>
        <end position="66"/>
    </location>
</feature>
<keyword evidence="2" id="KW-1133">Transmembrane helix</keyword>
<feature type="transmembrane region" description="Helical" evidence="2">
    <location>
        <begin position="78"/>
        <end position="97"/>
    </location>
</feature>
<organism evidence="3">
    <name type="scientific">Heterosigma akashiwo</name>
    <name type="common">Chromophytic alga</name>
    <name type="synonym">Heterosigma carterae</name>
    <dbReference type="NCBI Taxonomy" id="2829"/>
    <lineage>
        <taxon>Eukaryota</taxon>
        <taxon>Sar</taxon>
        <taxon>Stramenopiles</taxon>
        <taxon>Ochrophyta</taxon>
        <taxon>Raphidophyceae</taxon>
        <taxon>Chattonellales</taxon>
        <taxon>Chattonellaceae</taxon>
        <taxon>Heterosigma</taxon>
    </lineage>
</organism>
<protein>
    <submittedName>
        <fullName evidence="3">Uncharacterized protein</fullName>
    </submittedName>
</protein>
<dbReference type="AlphaFoldDB" id="A0A7S4D6K1"/>